<dbReference type="PANTHER" id="PTHR11538">
    <property type="entry name" value="PHENYLALANYL-TRNA SYNTHETASE"/>
    <property type="match status" value="1"/>
</dbReference>
<keyword evidence="8 13" id="KW-0067">ATP-binding</keyword>
<dbReference type="PANTHER" id="PTHR11538:SF41">
    <property type="entry name" value="PHENYLALANINE--TRNA LIGASE, MITOCHONDRIAL"/>
    <property type="match status" value="1"/>
</dbReference>
<organism evidence="15 16">
    <name type="scientific">Pendulispora albinea</name>
    <dbReference type="NCBI Taxonomy" id="2741071"/>
    <lineage>
        <taxon>Bacteria</taxon>
        <taxon>Pseudomonadati</taxon>
        <taxon>Myxococcota</taxon>
        <taxon>Myxococcia</taxon>
        <taxon>Myxococcales</taxon>
        <taxon>Sorangiineae</taxon>
        <taxon>Pendulisporaceae</taxon>
        <taxon>Pendulispora</taxon>
    </lineage>
</organism>
<dbReference type="SUPFAM" id="SSF55681">
    <property type="entry name" value="Class II aaRS and biotin synthetases"/>
    <property type="match status" value="1"/>
</dbReference>
<evidence type="ECO:0000256" key="4">
    <source>
        <dbReference type="ARBA" id="ARBA00022490"/>
    </source>
</evidence>
<dbReference type="Gene3D" id="3.30.930.10">
    <property type="entry name" value="Bira Bifunctional Protein, Domain 2"/>
    <property type="match status" value="1"/>
</dbReference>
<dbReference type="InterPro" id="IPR022911">
    <property type="entry name" value="Phe_tRNA_ligase_alpha1_bac"/>
</dbReference>
<dbReference type="Proteomes" id="UP001370348">
    <property type="component" value="Chromosome"/>
</dbReference>
<evidence type="ECO:0000256" key="3">
    <source>
        <dbReference type="ARBA" id="ARBA00011209"/>
    </source>
</evidence>
<evidence type="ECO:0000256" key="13">
    <source>
        <dbReference type="HAMAP-Rule" id="MF_00281"/>
    </source>
</evidence>
<comment type="cofactor">
    <cofactor evidence="13">
        <name>Mg(2+)</name>
        <dbReference type="ChEBI" id="CHEBI:18420"/>
    </cofactor>
    <text evidence="13">Binds 2 magnesium ions per tetramer.</text>
</comment>
<dbReference type="Pfam" id="PF01409">
    <property type="entry name" value="tRNA-synt_2d"/>
    <property type="match status" value="1"/>
</dbReference>
<comment type="subunit">
    <text evidence="3 13">Tetramer of two alpha and two beta subunits.</text>
</comment>
<proteinExistence type="inferred from homology"/>
<feature type="domain" description="Aminoacyl-transfer RNA synthetases class-II family profile" evidence="14">
    <location>
        <begin position="190"/>
        <end position="350"/>
    </location>
</feature>
<keyword evidence="9 13" id="KW-0460">Magnesium</keyword>
<keyword evidence="7 13" id="KW-0547">Nucleotide-binding</keyword>
<keyword evidence="5 13" id="KW-0436">Ligase</keyword>
<dbReference type="HAMAP" id="MF_00281">
    <property type="entry name" value="Phe_tRNA_synth_alpha1"/>
    <property type="match status" value="1"/>
</dbReference>
<dbReference type="CDD" id="cd00496">
    <property type="entry name" value="PheRS_alpha_core"/>
    <property type="match status" value="1"/>
</dbReference>
<comment type="subcellular location">
    <subcellularLocation>
        <location evidence="1 13">Cytoplasm</location>
    </subcellularLocation>
</comment>
<evidence type="ECO:0000256" key="1">
    <source>
        <dbReference type="ARBA" id="ARBA00004496"/>
    </source>
</evidence>
<dbReference type="PROSITE" id="PS50862">
    <property type="entry name" value="AA_TRNA_LIGASE_II"/>
    <property type="match status" value="1"/>
</dbReference>
<keyword evidence="6 13" id="KW-0479">Metal-binding</keyword>
<name>A0ABZ2LTW9_9BACT</name>
<accession>A0ABZ2LTW9</accession>
<evidence type="ECO:0000256" key="10">
    <source>
        <dbReference type="ARBA" id="ARBA00022917"/>
    </source>
</evidence>
<dbReference type="SUPFAM" id="SSF46589">
    <property type="entry name" value="tRNA-binding arm"/>
    <property type="match status" value="1"/>
</dbReference>
<reference evidence="15 16" key="1">
    <citation type="submission" date="2021-12" db="EMBL/GenBank/DDBJ databases">
        <title>Discovery of the Pendulisporaceae a myxobacterial family with distinct sporulation behavior and unique specialized metabolism.</title>
        <authorList>
            <person name="Garcia R."/>
            <person name="Popoff A."/>
            <person name="Bader C.D."/>
            <person name="Loehr J."/>
            <person name="Walesch S."/>
            <person name="Walt C."/>
            <person name="Boldt J."/>
            <person name="Bunk B."/>
            <person name="Haeckl F.J.F.P.J."/>
            <person name="Gunesch A.P."/>
            <person name="Birkelbach J."/>
            <person name="Nuebel U."/>
            <person name="Pietschmann T."/>
            <person name="Bach T."/>
            <person name="Mueller R."/>
        </authorList>
    </citation>
    <scope>NUCLEOTIDE SEQUENCE [LARGE SCALE GENOMIC DNA]</scope>
    <source>
        <strain evidence="15 16">MSr11954</strain>
    </source>
</reference>
<dbReference type="EC" id="6.1.1.20" evidence="13"/>
<evidence type="ECO:0000256" key="8">
    <source>
        <dbReference type="ARBA" id="ARBA00022840"/>
    </source>
</evidence>
<dbReference type="InterPro" id="IPR006195">
    <property type="entry name" value="aa-tRNA-synth_II"/>
</dbReference>
<keyword evidence="4 13" id="KW-0963">Cytoplasm</keyword>
<evidence type="ECO:0000256" key="7">
    <source>
        <dbReference type="ARBA" id="ARBA00022741"/>
    </source>
</evidence>
<comment type="similarity">
    <text evidence="2 13">Belongs to the class-II aminoacyl-tRNA synthetase family. Phe-tRNA synthetase alpha subunit type 1 subfamily.</text>
</comment>
<dbReference type="InterPro" id="IPR045864">
    <property type="entry name" value="aa-tRNA-synth_II/BPL/LPL"/>
</dbReference>
<evidence type="ECO:0000313" key="15">
    <source>
        <dbReference type="EMBL" id="WXB13231.1"/>
    </source>
</evidence>
<dbReference type="RefSeq" id="WP_394822852.1">
    <property type="nucleotide sequence ID" value="NZ_CP089984.1"/>
</dbReference>
<dbReference type="Pfam" id="PF02912">
    <property type="entry name" value="Phe_tRNA-synt_N"/>
    <property type="match status" value="1"/>
</dbReference>
<keyword evidence="16" id="KW-1185">Reference proteome</keyword>
<evidence type="ECO:0000256" key="11">
    <source>
        <dbReference type="ARBA" id="ARBA00023146"/>
    </source>
</evidence>
<dbReference type="EMBL" id="CP089984">
    <property type="protein sequence ID" value="WXB13231.1"/>
    <property type="molecule type" value="Genomic_DNA"/>
</dbReference>
<evidence type="ECO:0000313" key="16">
    <source>
        <dbReference type="Proteomes" id="UP001370348"/>
    </source>
</evidence>
<sequence length="356" mass="39806">MSQGATTPAQPNLFESLEALSKDFSRRFEAAATEQVLREENAKILGKKGELTQVLKQLGSVPGDQRKAIGERVNALRKEVEEAFSARLAALARAKREADLKAPPFDLTLPARESSLLGHRHPITRMREELITIFRSMGFAVHDGPDVELEANNFTRLGFPPDHPATDMQDSFWTTSGHVLRTHTSNVQVHGMMKQKPPMAFIAPGACYRRDDDVTHSPMFHQIEGFLVDEKVTLTHLRGVLSEFAVRLYGSGTKVRFRASYFPFVEPGAEVDVACVFCKRADGTRAGCNICKHTGWIEILGCGMIDPRVFEACGIDSERYTGFAFGMGIERVAMLRYDIPDIRLLFENDPRFLAQF</sequence>
<dbReference type="InterPro" id="IPR004188">
    <property type="entry name" value="Phe-tRNA_ligase_II_N"/>
</dbReference>
<evidence type="ECO:0000256" key="6">
    <source>
        <dbReference type="ARBA" id="ARBA00022723"/>
    </source>
</evidence>
<evidence type="ECO:0000259" key="14">
    <source>
        <dbReference type="PROSITE" id="PS50862"/>
    </source>
</evidence>
<evidence type="ECO:0000256" key="2">
    <source>
        <dbReference type="ARBA" id="ARBA00010207"/>
    </source>
</evidence>
<keyword evidence="10 13" id="KW-0648">Protein biosynthesis</keyword>
<evidence type="ECO:0000256" key="12">
    <source>
        <dbReference type="ARBA" id="ARBA00049255"/>
    </source>
</evidence>
<comment type="catalytic activity">
    <reaction evidence="12 13">
        <text>tRNA(Phe) + L-phenylalanine + ATP = L-phenylalanyl-tRNA(Phe) + AMP + diphosphate + H(+)</text>
        <dbReference type="Rhea" id="RHEA:19413"/>
        <dbReference type="Rhea" id="RHEA-COMP:9668"/>
        <dbReference type="Rhea" id="RHEA-COMP:9699"/>
        <dbReference type="ChEBI" id="CHEBI:15378"/>
        <dbReference type="ChEBI" id="CHEBI:30616"/>
        <dbReference type="ChEBI" id="CHEBI:33019"/>
        <dbReference type="ChEBI" id="CHEBI:58095"/>
        <dbReference type="ChEBI" id="CHEBI:78442"/>
        <dbReference type="ChEBI" id="CHEBI:78531"/>
        <dbReference type="ChEBI" id="CHEBI:456215"/>
        <dbReference type="EC" id="6.1.1.20"/>
    </reaction>
</comment>
<feature type="binding site" evidence="13">
    <location>
        <position position="266"/>
    </location>
    <ligand>
        <name>Mg(2+)</name>
        <dbReference type="ChEBI" id="CHEBI:18420"/>
        <note>shared with beta subunit</note>
    </ligand>
</feature>
<gene>
    <name evidence="13" type="primary">pheS</name>
    <name evidence="15" type="ORF">LZC94_35980</name>
</gene>
<evidence type="ECO:0000256" key="9">
    <source>
        <dbReference type="ARBA" id="ARBA00022842"/>
    </source>
</evidence>
<dbReference type="GO" id="GO:0016874">
    <property type="term" value="F:ligase activity"/>
    <property type="evidence" value="ECO:0007669"/>
    <property type="project" value="UniProtKB-KW"/>
</dbReference>
<protein>
    <recommendedName>
        <fullName evidence="13">Phenylalanine--tRNA ligase alpha subunit</fullName>
        <ecNumber evidence="13">6.1.1.20</ecNumber>
    </recommendedName>
    <alternativeName>
        <fullName evidence="13">Phenylalanyl-tRNA synthetase alpha subunit</fullName>
        <shortName evidence="13">PheRS</shortName>
    </alternativeName>
</protein>
<keyword evidence="11 13" id="KW-0030">Aminoacyl-tRNA synthetase</keyword>
<evidence type="ECO:0000256" key="5">
    <source>
        <dbReference type="ARBA" id="ARBA00022598"/>
    </source>
</evidence>
<dbReference type="InterPro" id="IPR010978">
    <property type="entry name" value="tRNA-bd_arm"/>
</dbReference>
<dbReference type="InterPro" id="IPR002319">
    <property type="entry name" value="Phenylalanyl-tRNA_Synthase"/>
</dbReference>